<organism evidence="2 3">
    <name type="scientific">Amycolatopsis speibonae</name>
    <dbReference type="NCBI Taxonomy" id="1450224"/>
    <lineage>
        <taxon>Bacteria</taxon>
        <taxon>Bacillati</taxon>
        <taxon>Actinomycetota</taxon>
        <taxon>Actinomycetes</taxon>
        <taxon>Pseudonocardiales</taxon>
        <taxon>Pseudonocardiaceae</taxon>
        <taxon>Amycolatopsis</taxon>
    </lineage>
</organism>
<accession>A0ABV7P197</accession>
<keyword evidence="1" id="KW-0732">Signal</keyword>
<evidence type="ECO:0008006" key="4">
    <source>
        <dbReference type="Google" id="ProtNLM"/>
    </source>
</evidence>
<evidence type="ECO:0000313" key="3">
    <source>
        <dbReference type="Proteomes" id="UP001595645"/>
    </source>
</evidence>
<evidence type="ECO:0000313" key="2">
    <source>
        <dbReference type="EMBL" id="MFC3452859.1"/>
    </source>
</evidence>
<feature type="signal peptide" evidence="1">
    <location>
        <begin position="1"/>
        <end position="25"/>
    </location>
</feature>
<proteinExistence type="predicted"/>
<protein>
    <recommendedName>
        <fullName evidence="4">Secreted protein</fullName>
    </recommendedName>
</protein>
<name>A0ABV7P197_9PSEU</name>
<feature type="chain" id="PRO_5046673970" description="Secreted protein" evidence="1">
    <location>
        <begin position="26"/>
        <end position="174"/>
    </location>
</feature>
<reference evidence="3" key="1">
    <citation type="journal article" date="2019" name="Int. J. Syst. Evol. Microbiol.">
        <title>The Global Catalogue of Microorganisms (GCM) 10K type strain sequencing project: providing services to taxonomists for standard genome sequencing and annotation.</title>
        <authorList>
            <consortium name="The Broad Institute Genomics Platform"/>
            <consortium name="The Broad Institute Genome Sequencing Center for Infectious Disease"/>
            <person name="Wu L."/>
            <person name="Ma J."/>
        </authorList>
    </citation>
    <scope>NUCLEOTIDE SEQUENCE [LARGE SCALE GENOMIC DNA]</scope>
    <source>
        <strain evidence="3">CGMCC 4.7676</strain>
    </source>
</reference>
<dbReference type="RefSeq" id="WP_378241634.1">
    <property type="nucleotide sequence ID" value="NZ_JBHRWK010000042.1"/>
</dbReference>
<gene>
    <name evidence="2" type="ORF">ACFOSH_25780</name>
</gene>
<dbReference type="Proteomes" id="UP001595645">
    <property type="component" value="Unassembled WGS sequence"/>
</dbReference>
<comment type="caution">
    <text evidence="2">The sequence shown here is derived from an EMBL/GenBank/DDBJ whole genome shotgun (WGS) entry which is preliminary data.</text>
</comment>
<keyword evidence="3" id="KW-1185">Reference proteome</keyword>
<sequence>MVRLKRIFQGLSVGVVAMASMAVTAAPSSASAAVPRGPDGVSHLSVAAKTARTAAVLPDIVCTIQTTIDLVLVSIPGMQLPSVVTAKSATTCPVPMDNLTAQVELYEVRNGSLAIAGIGNFGNGPGFQQSSQAVADCPVGAVRTYLAIGNHTAAKASYVSAKGRSGSGAYTFRC</sequence>
<evidence type="ECO:0000256" key="1">
    <source>
        <dbReference type="SAM" id="SignalP"/>
    </source>
</evidence>
<dbReference type="EMBL" id="JBHRWK010000042">
    <property type="protein sequence ID" value="MFC3452859.1"/>
    <property type="molecule type" value="Genomic_DNA"/>
</dbReference>